<dbReference type="OrthoDB" id="9815923at2"/>
<dbReference type="CDD" id="cd02511">
    <property type="entry name" value="Beta4Glucosyltransferase"/>
    <property type="match status" value="1"/>
</dbReference>
<evidence type="ECO:0000313" key="4">
    <source>
        <dbReference type="Proteomes" id="UP000000483"/>
    </source>
</evidence>
<dbReference type="Proteomes" id="UP000000483">
    <property type="component" value="Chromosome"/>
</dbReference>
<dbReference type="InterPro" id="IPR029044">
    <property type="entry name" value="Nucleotide-diphossugar_trans"/>
</dbReference>
<keyword evidence="3" id="KW-0808">Transferase</keyword>
<proteinExistence type="inferred from homology"/>
<name>F2NJJ0_DESAR</name>
<evidence type="ECO:0000256" key="1">
    <source>
        <dbReference type="ARBA" id="ARBA00038494"/>
    </source>
</evidence>
<organism evidence="3 4">
    <name type="scientific">Desulfobacca acetoxidans (strain ATCC 700848 / DSM 11109 / ASRB2)</name>
    <dbReference type="NCBI Taxonomy" id="880072"/>
    <lineage>
        <taxon>Bacteria</taxon>
        <taxon>Pseudomonadati</taxon>
        <taxon>Thermodesulfobacteriota</taxon>
        <taxon>Desulfobaccia</taxon>
        <taxon>Desulfobaccales</taxon>
        <taxon>Desulfobaccaceae</taxon>
        <taxon>Desulfobacca</taxon>
    </lineage>
</organism>
<dbReference type="KEGG" id="dao:Desac_1654"/>
<dbReference type="InterPro" id="IPR001173">
    <property type="entry name" value="Glyco_trans_2-like"/>
</dbReference>
<reference evidence="3 4" key="1">
    <citation type="journal article" date="2011" name="Stand. Genomic Sci.">
        <title>Complete genome sequence of the acetate-degrading sulfate reducer Desulfobacca acetoxidans type strain (ASRB2).</title>
        <authorList>
            <person name="Goker M."/>
            <person name="Teshima H."/>
            <person name="Lapidus A."/>
            <person name="Nolan M."/>
            <person name="Lucas S."/>
            <person name="Hammon N."/>
            <person name="Deshpande S."/>
            <person name="Cheng J.F."/>
            <person name="Tapia R."/>
            <person name="Han C."/>
            <person name="Goodwin L."/>
            <person name="Pitluck S."/>
            <person name="Huntemann M."/>
            <person name="Liolios K."/>
            <person name="Ivanova N."/>
            <person name="Pagani I."/>
            <person name="Mavromatis K."/>
            <person name="Ovchinikova G."/>
            <person name="Pati A."/>
            <person name="Chen A."/>
            <person name="Palaniappan K."/>
            <person name="Land M."/>
            <person name="Hauser L."/>
            <person name="Brambilla E.M."/>
            <person name="Rohde M."/>
            <person name="Spring S."/>
            <person name="Detter J.C."/>
            <person name="Woyke T."/>
            <person name="Bristow J."/>
            <person name="Eisen J.A."/>
            <person name="Markowitz V."/>
            <person name="Hugenholtz P."/>
            <person name="Kyrpides N.C."/>
            <person name="Klenk H.P."/>
        </authorList>
    </citation>
    <scope>NUCLEOTIDE SEQUENCE [LARGE SCALE GENOMIC DNA]</scope>
    <source>
        <strain evidence="4">ATCC 700848 / DSM 11109 / ASRB2</strain>
    </source>
</reference>
<dbReference type="GO" id="GO:0016740">
    <property type="term" value="F:transferase activity"/>
    <property type="evidence" value="ECO:0007669"/>
    <property type="project" value="UniProtKB-KW"/>
</dbReference>
<evidence type="ECO:0000259" key="2">
    <source>
        <dbReference type="Pfam" id="PF00535"/>
    </source>
</evidence>
<dbReference type="RefSeq" id="WP_013706612.1">
    <property type="nucleotide sequence ID" value="NC_015388.1"/>
</dbReference>
<sequence length="295" mass="34694">MAKAPVSVIILTYNEEVNIRACLQSAKDLTDEIFIVDSFSTDQTLNIARAYTEKIYQNAWVHWADQRNWALDNLPLKTDWVLFLDADERLTPELCQEISETLAGKANPSVQGYYIKRNFYFLGRWLKHGGYKADYILRLIKKQQARILKRGAWEYATVQGELGYLNYPMRHEDARGLTYWIAKHNNYAIMESHELVRLDNKAGLTNEAAATNQRKIEHKFKIWLREKIWVRMPLFIRPLFYFFYRYIVQLGFLDGKEGLIYCFLHGLWYPFLVDAKYLELKKRNSHSGTSPCNNG</sequence>
<dbReference type="EMBL" id="CP002629">
    <property type="protein sequence ID" value="AEB09502.1"/>
    <property type="molecule type" value="Genomic_DNA"/>
</dbReference>
<dbReference type="Pfam" id="PF00535">
    <property type="entry name" value="Glycos_transf_2"/>
    <property type="match status" value="1"/>
</dbReference>
<comment type="similarity">
    <text evidence="1">Belongs to the glycosyltransferase 2 family. WaaE/KdtX subfamily.</text>
</comment>
<dbReference type="AlphaFoldDB" id="F2NJJ0"/>
<dbReference type="SUPFAM" id="SSF53448">
    <property type="entry name" value="Nucleotide-diphospho-sugar transferases"/>
    <property type="match status" value="1"/>
</dbReference>
<evidence type="ECO:0000313" key="3">
    <source>
        <dbReference type="EMBL" id="AEB09502.1"/>
    </source>
</evidence>
<dbReference type="Gene3D" id="3.90.550.10">
    <property type="entry name" value="Spore Coat Polysaccharide Biosynthesis Protein SpsA, Chain A"/>
    <property type="match status" value="1"/>
</dbReference>
<dbReference type="HOGENOM" id="CLU_065962_0_0_7"/>
<protein>
    <submittedName>
        <fullName evidence="3">Glycosyl transferase family 2</fullName>
    </submittedName>
</protein>
<feature type="domain" description="Glycosyltransferase 2-like" evidence="2">
    <location>
        <begin position="7"/>
        <end position="124"/>
    </location>
</feature>
<dbReference type="eggNOG" id="COG0463">
    <property type="taxonomic scope" value="Bacteria"/>
</dbReference>
<keyword evidence="4" id="KW-1185">Reference proteome</keyword>
<dbReference type="PANTHER" id="PTHR43630">
    <property type="entry name" value="POLY-BETA-1,6-N-ACETYL-D-GLUCOSAMINE SYNTHASE"/>
    <property type="match status" value="1"/>
</dbReference>
<reference evidence="4" key="2">
    <citation type="submission" date="2011-03" db="EMBL/GenBank/DDBJ databases">
        <title>The complete genome of Desulfobacca acetoxidans DSM 11109.</title>
        <authorList>
            <consortium name="US DOE Joint Genome Institute (JGI-PGF)"/>
            <person name="Lucas S."/>
            <person name="Copeland A."/>
            <person name="Lapidus A."/>
            <person name="Bruce D."/>
            <person name="Goodwin L."/>
            <person name="Pitluck S."/>
            <person name="Peters L."/>
            <person name="Kyrpides N."/>
            <person name="Mavromatis K."/>
            <person name="Ivanova N."/>
            <person name="Ovchinnikova G."/>
            <person name="Teshima H."/>
            <person name="Detter J.C."/>
            <person name="Han C."/>
            <person name="Land M."/>
            <person name="Hauser L."/>
            <person name="Markowitz V."/>
            <person name="Cheng J.-F."/>
            <person name="Hugenholtz P."/>
            <person name="Woyke T."/>
            <person name="Wu D."/>
            <person name="Spring S."/>
            <person name="Schueler E."/>
            <person name="Brambilla E."/>
            <person name="Klenk H.-P."/>
            <person name="Eisen J.A."/>
        </authorList>
    </citation>
    <scope>NUCLEOTIDE SEQUENCE [LARGE SCALE GENOMIC DNA]</scope>
    <source>
        <strain evidence="4">ATCC 700848 / DSM 11109 / ASRB2</strain>
    </source>
</reference>
<dbReference type="PANTHER" id="PTHR43630:SF2">
    <property type="entry name" value="GLYCOSYLTRANSFERASE"/>
    <property type="match status" value="1"/>
</dbReference>
<dbReference type="STRING" id="880072.Desac_1654"/>
<gene>
    <name evidence="3" type="ordered locus">Desac_1654</name>
</gene>
<accession>F2NJJ0</accession>